<comment type="similarity">
    <text evidence="9">Belongs to the MntA antitoxin family.</text>
</comment>
<keyword evidence="6" id="KW-0547">Nucleotide-binding</keyword>
<organism evidence="11">
    <name type="scientific">Mariniphaga anaerophila</name>
    <dbReference type="NCBI Taxonomy" id="1484053"/>
    <lineage>
        <taxon>Bacteria</taxon>
        <taxon>Pseudomonadati</taxon>
        <taxon>Bacteroidota</taxon>
        <taxon>Bacteroidia</taxon>
        <taxon>Marinilabiliales</taxon>
        <taxon>Prolixibacteraceae</taxon>
        <taxon>Mariniphaga</taxon>
    </lineage>
</organism>
<dbReference type="EMBL" id="DSDK01000503">
    <property type="protein sequence ID" value="HDR51800.1"/>
    <property type="molecule type" value="Genomic_DNA"/>
</dbReference>
<name>A0A831PKP9_9BACT</name>
<evidence type="ECO:0000256" key="3">
    <source>
        <dbReference type="ARBA" id="ARBA00022679"/>
    </source>
</evidence>
<dbReference type="InterPro" id="IPR002934">
    <property type="entry name" value="Polymerase_NTP_transf_dom"/>
</dbReference>
<dbReference type="InterPro" id="IPR052038">
    <property type="entry name" value="Type-VII_TA_antitoxin"/>
</dbReference>
<evidence type="ECO:0000256" key="1">
    <source>
        <dbReference type="ARBA" id="ARBA00001946"/>
    </source>
</evidence>
<dbReference type="Gene3D" id="3.30.460.10">
    <property type="entry name" value="Beta Polymerase, domain 2"/>
    <property type="match status" value="1"/>
</dbReference>
<evidence type="ECO:0000256" key="2">
    <source>
        <dbReference type="ARBA" id="ARBA00022649"/>
    </source>
</evidence>
<keyword evidence="3" id="KW-0808">Transferase</keyword>
<evidence type="ECO:0000256" key="7">
    <source>
        <dbReference type="ARBA" id="ARBA00022840"/>
    </source>
</evidence>
<keyword evidence="8" id="KW-0460">Magnesium</keyword>
<evidence type="ECO:0000256" key="5">
    <source>
        <dbReference type="ARBA" id="ARBA00022723"/>
    </source>
</evidence>
<evidence type="ECO:0000256" key="9">
    <source>
        <dbReference type="ARBA" id="ARBA00038276"/>
    </source>
</evidence>
<dbReference type="InterPro" id="IPR043519">
    <property type="entry name" value="NT_sf"/>
</dbReference>
<dbReference type="CDD" id="cd05403">
    <property type="entry name" value="NT_KNTase_like"/>
    <property type="match status" value="1"/>
</dbReference>
<proteinExistence type="inferred from homology"/>
<dbReference type="PANTHER" id="PTHR33571">
    <property type="entry name" value="SSL8005 PROTEIN"/>
    <property type="match status" value="1"/>
</dbReference>
<comment type="caution">
    <text evidence="11">The sequence shown here is derived from an EMBL/GenBank/DDBJ whole genome shotgun (WGS) entry which is preliminary data.</text>
</comment>
<evidence type="ECO:0000313" key="11">
    <source>
        <dbReference type="EMBL" id="HDR51800.1"/>
    </source>
</evidence>
<sequence>MTDTIRNKKQIIELLKQNDQKIKSFGVSKIGLFGSFVKNIQNKNSDIDLIVEFEEGEKSYSKFINLAFFLEELLGRKVDLLTDKSLSPHLGHYILNETEYVPL</sequence>
<reference evidence="11" key="1">
    <citation type="journal article" date="2020" name="mSystems">
        <title>Genome- and Community-Level Interaction Insights into Carbon Utilization and Element Cycling Functions of Hydrothermarchaeota in Hydrothermal Sediment.</title>
        <authorList>
            <person name="Zhou Z."/>
            <person name="Liu Y."/>
            <person name="Xu W."/>
            <person name="Pan J."/>
            <person name="Luo Z.H."/>
            <person name="Li M."/>
        </authorList>
    </citation>
    <scope>NUCLEOTIDE SEQUENCE [LARGE SCALE GENOMIC DNA]</scope>
    <source>
        <strain evidence="11">SpSt-1217</strain>
    </source>
</reference>
<accession>A0A831PKP9</accession>
<dbReference type="PANTHER" id="PTHR33571:SF14">
    <property type="entry name" value="PROTEIN ADENYLYLTRANSFERASE MJ0435-RELATED"/>
    <property type="match status" value="1"/>
</dbReference>
<dbReference type="GO" id="GO:0046872">
    <property type="term" value="F:metal ion binding"/>
    <property type="evidence" value="ECO:0007669"/>
    <property type="project" value="UniProtKB-KW"/>
</dbReference>
<gene>
    <name evidence="11" type="ORF">ENN90_09340</name>
</gene>
<evidence type="ECO:0000256" key="6">
    <source>
        <dbReference type="ARBA" id="ARBA00022741"/>
    </source>
</evidence>
<evidence type="ECO:0000259" key="10">
    <source>
        <dbReference type="Pfam" id="PF01909"/>
    </source>
</evidence>
<protein>
    <submittedName>
        <fullName evidence="11">Nucleotidyltransferase</fullName>
    </submittedName>
</protein>
<dbReference type="GO" id="GO:0005524">
    <property type="term" value="F:ATP binding"/>
    <property type="evidence" value="ECO:0007669"/>
    <property type="project" value="UniProtKB-KW"/>
</dbReference>
<keyword evidence="2" id="KW-1277">Toxin-antitoxin system</keyword>
<dbReference type="Proteomes" id="UP000886047">
    <property type="component" value="Unassembled WGS sequence"/>
</dbReference>
<keyword evidence="5" id="KW-0479">Metal-binding</keyword>
<dbReference type="AlphaFoldDB" id="A0A831PKP9"/>
<dbReference type="SUPFAM" id="SSF81301">
    <property type="entry name" value="Nucleotidyltransferase"/>
    <property type="match status" value="1"/>
</dbReference>
<keyword evidence="4" id="KW-0548">Nucleotidyltransferase</keyword>
<comment type="cofactor">
    <cofactor evidence="1">
        <name>Mg(2+)</name>
        <dbReference type="ChEBI" id="CHEBI:18420"/>
    </cofactor>
</comment>
<dbReference type="GO" id="GO:0016779">
    <property type="term" value="F:nucleotidyltransferase activity"/>
    <property type="evidence" value="ECO:0007669"/>
    <property type="project" value="UniProtKB-KW"/>
</dbReference>
<dbReference type="Pfam" id="PF01909">
    <property type="entry name" value="NTP_transf_2"/>
    <property type="match status" value="1"/>
</dbReference>
<feature type="domain" description="Polymerase nucleotidyl transferase" evidence="10">
    <location>
        <begin position="12"/>
        <end position="100"/>
    </location>
</feature>
<keyword evidence="7" id="KW-0067">ATP-binding</keyword>
<evidence type="ECO:0000256" key="4">
    <source>
        <dbReference type="ARBA" id="ARBA00022695"/>
    </source>
</evidence>
<evidence type="ECO:0000256" key="8">
    <source>
        <dbReference type="ARBA" id="ARBA00022842"/>
    </source>
</evidence>